<accession>A0A506VAR1</accession>
<dbReference type="Pfam" id="PF16989">
    <property type="entry name" value="T6SS_VasJ"/>
    <property type="match status" value="1"/>
</dbReference>
<dbReference type="AlphaFoldDB" id="A0A506VAR1"/>
<evidence type="ECO:0000313" key="3">
    <source>
        <dbReference type="Proteomes" id="UP000319523"/>
    </source>
</evidence>
<dbReference type="RefSeq" id="WP_141176197.1">
    <property type="nucleotide sequence ID" value="NZ_JBHUFX010000036.1"/>
</dbReference>
<comment type="caution">
    <text evidence="2">The sequence shown here is derived from an EMBL/GenBank/DDBJ whole genome shotgun (WGS) entry which is preliminary data.</text>
</comment>
<dbReference type="PANTHER" id="PTHR37024">
    <property type="entry name" value="TYPE VI SECRETION SYSTEM DUF2094 AND IMPA-RELATED DOMAIN PROTEIN"/>
    <property type="match status" value="1"/>
</dbReference>
<gene>
    <name evidence="2" type="primary">tssA</name>
    <name evidence="2" type="ORF">FKM52_09155</name>
</gene>
<organism evidence="2 3">
    <name type="scientific">Mixta tenebrionis</name>
    <dbReference type="NCBI Taxonomy" id="2562439"/>
    <lineage>
        <taxon>Bacteria</taxon>
        <taxon>Pseudomonadati</taxon>
        <taxon>Pseudomonadota</taxon>
        <taxon>Gammaproteobacteria</taxon>
        <taxon>Enterobacterales</taxon>
        <taxon>Erwiniaceae</taxon>
        <taxon>Mixta</taxon>
    </lineage>
</organism>
<dbReference type="OrthoDB" id="1522895at2"/>
<feature type="domain" description="ImpA N-terminal" evidence="1">
    <location>
        <begin position="33"/>
        <end position="138"/>
    </location>
</feature>
<dbReference type="EMBL" id="VHQI01000005">
    <property type="protein sequence ID" value="TPW42529.1"/>
    <property type="molecule type" value="Genomic_DNA"/>
</dbReference>
<dbReference type="InterPro" id="IPR017739">
    <property type="entry name" value="T6SS-assoc_VCA0119"/>
</dbReference>
<reference evidence="2 3" key="1">
    <citation type="submission" date="2019-06" db="EMBL/GenBank/DDBJ databases">
        <authorList>
            <person name="Yang Y."/>
        </authorList>
    </citation>
    <scope>NUCLEOTIDE SEQUENCE [LARGE SCALE GENOMIC DNA]</scope>
    <source>
        <strain evidence="2 3">BIT-26</strain>
    </source>
</reference>
<dbReference type="InterPro" id="IPR010657">
    <property type="entry name" value="ImpA_N"/>
</dbReference>
<keyword evidence="3" id="KW-1185">Reference proteome</keyword>
<protein>
    <submittedName>
        <fullName evidence="2">Type VI secretion system protein TssA</fullName>
    </submittedName>
</protein>
<name>A0A506VAR1_9GAMM</name>
<evidence type="ECO:0000259" key="1">
    <source>
        <dbReference type="Pfam" id="PF06812"/>
    </source>
</evidence>
<dbReference type="NCBIfam" id="TIGR03362">
    <property type="entry name" value="VI_chp_7"/>
    <property type="match status" value="1"/>
</dbReference>
<proteinExistence type="predicted"/>
<dbReference type="Proteomes" id="UP000319523">
    <property type="component" value="Unassembled WGS sequence"/>
</dbReference>
<sequence>MTTLNTLLNLCGAEPQALMQQMQDALERWERWLAPISEQQPAGEDISYDDDFLLIREEVNKLSGINSEQIAALAEKLLVQSSKDIRVAAFYVWARLQLDGEAGFIQGLSLLAALLKRYQHSLYPVRERQRKAALDWLASSRMLDTLALHPEVSKDEFTQEVGALALIAQATESWDSAAQPELGALYRALENRMAQSGGMTTLVPQNSSSDEQLKASGTVFNAQTAAIASGRELMEQARQLANYLRDQPEGWLSAHRLMKSVRWDTLHQLPALDAQGRTRLAPPKAEYRAQLKRLYLQQSWLELMEQGDRMFAEGVNHLWLDLQWYLHQALSRLGGAYEAWAEIVRQDLQGLLSRLPGVESLAWNDGSPFADEATLNWINQQVLDTLDGWSGETAAALAPVQDDILLLEPEALAMADKEGIEAALGWLQHRPEAERTRNRWLLRLLMARIAEQYGKNELAAHILTELDDAAAALTLAQWEPDLTFEVKARSLRLLRLKASRSESDRQRLQPQMDKLLSGLIQLDPVRAAVLCA</sequence>
<evidence type="ECO:0000313" key="2">
    <source>
        <dbReference type="EMBL" id="TPW42529.1"/>
    </source>
</evidence>
<dbReference type="Pfam" id="PF06812">
    <property type="entry name" value="ImpA_N"/>
    <property type="match status" value="1"/>
</dbReference>
<dbReference type="PANTHER" id="PTHR37024:SF5">
    <property type="entry name" value="IMPA N-TERMINAL DOMAIN-CONTAINING PROTEIN"/>
    <property type="match status" value="1"/>
</dbReference>